<dbReference type="InterPro" id="IPR045851">
    <property type="entry name" value="AMP-bd_C_sf"/>
</dbReference>
<dbReference type="PANTHER" id="PTHR43201:SF5">
    <property type="entry name" value="MEDIUM-CHAIN ACYL-COA LIGASE ACSF2, MITOCHONDRIAL"/>
    <property type="match status" value="1"/>
</dbReference>
<dbReference type="InterPro" id="IPR042099">
    <property type="entry name" value="ANL_N_sf"/>
</dbReference>
<protein>
    <submittedName>
        <fullName evidence="4">AMP-binding protein</fullName>
    </submittedName>
</protein>
<comment type="similarity">
    <text evidence="1">Belongs to the ATP-dependent AMP-binding enzyme family.</text>
</comment>
<gene>
    <name evidence="4" type="ORF">ACFS5M_08690</name>
</gene>
<organism evidence="4 5">
    <name type="scientific">Lacinutrix iliipiscaria</name>
    <dbReference type="NCBI Taxonomy" id="1230532"/>
    <lineage>
        <taxon>Bacteria</taxon>
        <taxon>Pseudomonadati</taxon>
        <taxon>Bacteroidota</taxon>
        <taxon>Flavobacteriia</taxon>
        <taxon>Flavobacteriales</taxon>
        <taxon>Flavobacteriaceae</taxon>
        <taxon>Lacinutrix</taxon>
    </lineage>
</organism>
<evidence type="ECO:0000259" key="3">
    <source>
        <dbReference type="Pfam" id="PF00501"/>
    </source>
</evidence>
<feature type="domain" description="AMP-dependent synthetase/ligase" evidence="3">
    <location>
        <begin position="49"/>
        <end position="198"/>
    </location>
</feature>
<dbReference type="RefSeq" id="WP_183487929.1">
    <property type="nucleotide sequence ID" value="NZ_JBHUOV010000002.1"/>
</dbReference>
<reference evidence="5" key="1">
    <citation type="journal article" date="2019" name="Int. J. Syst. Evol. Microbiol.">
        <title>The Global Catalogue of Microorganisms (GCM) 10K type strain sequencing project: providing services to taxonomists for standard genome sequencing and annotation.</title>
        <authorList>
            <consortium name="The Broad Institute Genomics Platform"/>
            <consortium name="The Broad Institute Genome Sequencing Center for Infectious Disease"/>
            <person name="Wu L."/>
            <person name="Ma J."/>
        </authorList>
    </citation>
    <scope>NUCLEOTIDE SEQUENCE [LARGE SCALE GENOMIC DNA]</scope>
    <source>
        <strain evidence="5">KCTC 32141</strain>
    </source>
</reference>
<evidence type="ECO:0000256" key="2">
    <source>
        <dbReference type="ARBA" id="ARBA00022598"/>
    </source>
</evidence>
<dbReference type="SUPFAM" id="SSF56801">
    <property type="entry name" value="Acetyl-CoA synthetase-like"/>
    <property type="match status" value="1"/>
</dbReference>
<accession>A0ABW5WN99</accession>
<evidence type="ECO:0000313" key="5">
    <source>
        <dbReference type="Proteomes" id="UP001597533"/>
    </source>
</evidence>
<dbReference type="Pfam" id="PF00501">
    <property type="entry name" value="AMP-binding"/>
    <property type="match status" value="1"/>
</dbReference>
<dbReference type="PANTHER" id="PTHR43201">
    <property type="entry name" value="ACYL-COA SYNTHETASE"/>
    <property type="match status" value="1"/>
</dbReference>
<keyword evidence="2" id="KW-0436">Ligase</keyword>
<proteinExistence type="inferred from homology"/>
<evidence type="ECO:0000256" key="1">
    <source>
        <dbReference type="ARBA" id="ARBA00006432"/>
    </source>
</evidence>
<keyword evidence="5" id="KW-1185">Reference proteome</keyword>
<dbReference type="Gene3D" id="3.40.50.12780">
    <property type="entry name" value="N-terminal domain of ligase-like"/>
    <property type="match status" value="1"/>
</dbReference>
<evidence type="ECO:0000313" key="4">
    <source>
        <dbReference type="EMBL" id="MFD2823744.1"/>
    </source>
</evidence>
<dbReference type="Proteomes" id="UP001597533">
    <property type="component" value="Unassembled WGS sequence"/>
</dbReference>
<comment type="caution">
    <text evidence="4">The sequence shown here is derived from an EMBL/GenBank/DDBJ whole genome shotgun (WGS) entry which is preliminary data.</text>
</comment>
<dbReference type="InterPro" id="IPR000873">
    <property type="entry name" value="AMP-dep_synth/lig_dom"/>
</dbReference>
<sequence length="355" mass="39879">MIPTFNKIHNRFKLNSSSYNFEELKEVAYSHVKEGLPFEKSIGNFLTDWLDDKDYILVPTSGSTGTPKTIKLQKQAMVHSALATGDFFNLKPGDKALHCLSSDFIAGKMMLVRALILGLELDVTEPASIPVFDYKKAYNFCAMVPMQLQKTITHCSNIKTIILGGAPVSSALKADLQSINSNVFETYGMTETITHIAVKKLNHLNVTDSEFFFQTLPNIKITQDSRNCLVIDAKNLSDNKIITNDVVKLHSETAFEWLGRYDHVINSGGVKVFPEQLEAKLSKEIPFRFFISKETDDTLGERIILVIEAPSNELNSSVFEGLNKFEIPKKIYSVEKFTEASNGKVLRQKTLKKIK</sequence>
<dbReference type="EMBL" id="JBHUOV010000002">
    <property type="protein sequence ID" value="MFD2823744.1"/>
    <property type="molecule type" value="Genomic_DNA"/>
</dbReference>
<dbReference type="Gene3D" id="3.30.300.30">
    <property type="match status" value="1"/>
</dbReference>
<name>A0ABW5WN99_9FLAO</name>